<sequence length="77" mass="8511">MYCGLVRMGARLCGIYRHHITGDCQSICVVALFVVLLLLPDSLDVIWHLLAFVLSPSLATLVGAGLDLNHFYDEFFG</sequence>
<proteinExistence type="predicted"/>
<evidence type="ECO:0000313" key="2">
    <source>
        <dbReference type="EMBL" id="BES84045.1"/>
    </source>
</evidence>
<dbReference type="Proteomes" id="UP001377830">
    <property type="component" value="Chromosome"/>
</dbReference>
<evidence type="ECO:0000313" key="3">
    <source>
        <dbReference type="Proteomes" id="UP001377830"/>
    </source>
</evidence>
<organism evidence="2 3">
    <name type="scientific">Pectobacterium araliae</name>
    <dbReference type="NCBI Taxonomy" id="3073862"/>
    <lineage>
        <taxon>Bacteria</taxon>
        <taxon>Pseudomonadati</taxon>
        <taxon>Pseudomonadota</taxon>
        <taxon>Gammaproteobacteria</taxon>
        <taxon>Enterobacterales</taxon>
        <taxon>Pectobacteriaceae</taxon>
        <taxon>Pectobacterium</taxon>
    </lineage>
</organism>
<protein>
    <submittedName>
        <fullName evidence="2">Uncharacterized protein</fullName>
    </submittedName>
</protein>
<gene>
    <name evidence="2" type="ORF">PEC302110_11420</name>
</gene>
<dbReference type="KEGG" id="parl:PEC302110_11420"/>
<accession>A0AAN0MKE8</accession>
<keyword evidence="3" id="KW-1185">Reference proteome</keyword>
<name>A0AAN0MKE8_9GAMM</name>
<evidence type="ECO:0000256" key="1">
    <source>
        <dbReference type="SAM" id="Phobius"/>
    </source>
</evidence>
<feature type="transmembrane region" description="Helical" evidence="1">
    <location>
        <begin position="45"/>
        <end position="66"/>
    </location>
</feature>
<keyword evidence="1" id="KW-1133">Transmembrane helix</keyword>
<keyword evidence="1" id="KW-0472">Membrane</keyword>
<dbReference type="EMBL" id="AP028908">
    <property type="protein sequence ID" value="BES84045.1"/>
    <property type="molecule type" value="Genomic_DNA"/>
</dbReference>
<reference evidence="3" key="1">
    <citation type="journal article" date="2024" name="Int. J. Syst. Evol. Microbiol.">
        <title>Pectobacterium araliae sp. nov., a pathogen causing bacterial soft rot of Japanese angelica tree in Japan.</title>
        <authorList>
            <person name="Sawada H."/>
            <person name="Someya N."/>
            <person name="Morohoshi T."/>
            <person name="Ono M."/>
            <person name="Satou M."/>
        </authorList>
    </citation>
    <scope>NUCLEOTIDE SEQUENCE [LARGE SCALE GENOMIC DNA]</scope>
    <source>
        <strain evidence="3">MAFF 302110</strain>
    </source>
</reference>
<dbReference type="AlphaFoldDB" id="A0AAN0MKE8"/>
<keyword evidence="1" id="KW-0812">Transmembrane</keyword>
<feature type="transmembrane region" description="Helical" evidence="1">
    <location>
        <begin position="20"/>
        <end position="39"/>
    </location>
</feature>